<dbReference type="RefSeq" id="WP_022355755.1">
    <property type="nucleotide sequence ID" value="NZ_CABKSV010000084.1"/>
</dbReference>
<dbReference type="InterPro" id="IPR011067">
    <property type="entry name" value="Plasmid_toxin/cell-grow_inhib"/>
</dbReference>
<evidence type="ECO:0000313" key="1">
    <source>
        <dbReference type="EMBL" id="MDC0829065.1"/>
    </source>
</evidence>
<dbReference type="Gene3D" id="2.30.30.110">
    <property type="match status" value="1"/>
</dbReference>
<dbReference type="SUPFAM" id="SSF50118">
    <property type="entry name" value="Cell growth inhibitor/plasmid maintenance toxic component"/>
    <property type="match status" value="1"/>
</dbReference>
<proteinExistence type="predicted"/>
<dbReference type="AlphaFoldDB" id="A0AAW6FUA8"/>
<gene>
    <name evidence="1" type="ORF">POG00_10175</name>
</gene>
<organism evidence="1 2">
    <name type="scientific">Faecalitalea cylindroides</name>
    <dbReference type="NCBI Taxonomy" id="39483"/>
    <lineage>
        <taxon>Bacteria</taxon>
        <taxon>Bacillati</taxon>
        <taxon>Bacillota</taxon>
        <taxon>Erysipelotrichia</taxon>
        <taxon>Erysipelotrichales</taxon>
        <taxon>Erysipelotrichaceae</taxon>
        <taxon>Faecalitalea</taxon>
    </lineage>
</organism>
<sequence length="185" mass="21583">MEPKKWMSEKEIILKSKHLGPMVEDAFYQERMMILKLTDKEKFDYMVSKMNYCKRKEYSSGKALDLNVNKGDLAYIDFGQAYQHEIGYLHFGLVMTVKRGKAFVVPLSGKYKAYLEAYDNKGNPTGKRHLMRLGYIEGLTKVSVLFINDSKWINTSRIIEIKAHIDVNGEIFKEVQKRIIEMIIE</sequence>
<dbReference type="Proteomes" id="UP001220658">
    <property type="component" value="Unassembled WGS sequence"/>
</dbReference>
<comment type="caution">
    <text evidence="1">The sequence shown here is derived from an EMBL/GenBank/DDBJ whole genome shotgun (WGS) entry which is preliminary data.</text>
</comment>
<accession>A0AAW6FUA8</accession>
<name>A0AAW6FUA8_9FIRM</name>
<protein>
    <submittedName>
        <fullName evidence="1">Uncharacterized protein</fullName>
    </submittedName>
</protein>
<reference evidence="1" key="1">
    <citation type="submission" date="2023-01" db="EMBL/GenBank/DDBJ databases">
        <title>Human gut microbiome strain richness.</title>
        <authorList>
            <person name="Chen-Liaw A."/>
        </authorList>
    </citation>
    <scope>NUCLEOTIDE SEQUENCE</scope>
    <source>
        <strain evidence="1">D55st1_G4_D55t1_190419</strain>
    </source>
</reference>
<evidence type="ECO:0000313" key="2">
    <source>
        <dbReference type="Proteomes" id="UP001220658"/>
    </source>
</evidence>
<dbReference type="EMBL" id="JAQNCK010000034">
    <property type="protein sequence ID" value="MDC0829065.1"/>
    <property type="molecule type" value="Genomic_DNA"/>
</dbReference>